<accession>A0A1Y0HN73</accession>
<keyword evidence="5" id="KW-0472">Membrane</keyword>
<dbReference type="EMBL" id="CP021416">
    <property type="protein sequence ID" value="ARU49558.1"/>
    <property type="molecule type" value="Genomic_DNA"/>
</dbReference>
<gene>
    <name evidence="9" type="ORF">FA584_04400</name>
    <name evidence="8" type="ORF">Sdiek1_2408</name>
</gene>
<protein>
    <submittedName>
        <fullName evidence="8 9">Methyl-accepting chemotaxis protein</fullName>
    </submittedName>
</protein>
<dbReference type="PROSITE" id="PS50111">
    <property type="entry name" value="CHEMOTAXIS_TRANSDUC_2"/>
    <property type="match status" value="1"/>
</dbReference>
<dbReference type="Gene3D" id="1.10.287.950">
    <property type="entry name" value="Methyl-accepting chemotaxis protein"/>
    <property type="match status" value="1"/>
</dbReference>
<comment type="similarity">
    <text evidence="2">Belongs to the methyl-accepting chemotaxis (MCP) protein family.</text>
</comment>
<reference evidence="10" key="2">
    <citation type="submission" date="2017-05" db="EMBL/GenBank/DDBJ databases">
        <title>Dechlorination kinetics govern the competition between two new strains of the genus Sulfurospirillum.</title>
        <authorList>
            <person name="Buttet G.F."/>
            <person name="Murray A.M."/>
            <person name="Goris T."/>
            <person name="Burion M."/>
            <person name="Lin B."/>
            <person name="Rolle M."/>
            <person name="Maillard J."/>
        </authorList>
    </citation>
    <scope>NUCLEOTIDE SEQUENCE [LARGE SCALE GENOMIC DNA]</scope>
    <source>
        <strain evidence="10">SL2-1</strain>
    </source>
</reference>
<dbReference type="EMBL" id="CP039734">
    <property type="protein sequence ID" value="QIR77290.2"/>
    <property type="molecule type" value="Genomic_DNA"/>
</dbReference>
<evidence type="ECO:0000256" key="2">
    <source>
        <dbReference type="ARBA" id="ARBA00029447"/>
    </source>
</evidence>
<organism evidence="8 10">
    <name type="scientific">Sulfurospirillum diekertiae</name>
    <dbReference type="NCBI Taxonomy" id="1854492"/>
    <lineage>
        <taxon>Bacteria</taxon>
        <taxon>Pseudomonadati</taxon>
        <taxon>Campylobacterota</taxon>
        <taxon>Epsilonproteobacteria</taxon>
        <taxon>Campylobacterales</taxon>
        <taxon>Sulfurospirillaceae</taxon>
        <taxon>Sulfurospirillum</taxon>
    </lineage>
</organism>
<evidence type="ECO:0000256" key="3">
    <source>
        <dbReference type="PROSITE-ProRule" id="PRU00284"/>
    </source>
</evidence>
<keyword evidence="5" id="KW-0812">Transmembrane</keyword>
<dbReference type="GO" id="GO:0016020">
    <property type="term" value="C:membrane"/>
    <property type="evidence" value="ECO:0007669"/>
    <property type="project" value="InterPro"/>
</dbReference>
<dbReference type="Pfam" id="PF00015">
    <property type="entry name" value="MCPsignal"/>
    <property type="match status" value="1"/>
</dbReference>
<keyword evidence="10" id="KW-1185">Reference proteome</keyword>
<reference evidence="9" key="4">
    <citation type="submission" date="2020-08" db="EMBL/GenBank/DDBJ databases">
        <authorList>
            <person name="Yang Y."/>
            <person name="Huo L."/>
            <person name="Yan J."/>
        </authorList>
    </citation>
    <scope>NUCLEOTIDE SEQUENCE</scope>
    <source>
        <strain evidence="9">ACSDCE</strain>
    </source>
</reference>
<reference evidence="9 11" key="1">
    <citation type="journal article" date="2017" name="Environ. Sci. Technol.">
        <title>Organohalide Respiration with Chlorinated Ethenes under Low pH Conditions.</title>
        <authorList>
            <person name="Yang Y."/>
            <person name="Capiro N.L."/>
            <person name="Marcet T.F."/>
            <person name="Yan J."/>
            <person name="Pennell K.D."/>
            <person name="Loffler F.E."/>
        </authorList>
    </citation>
    <scope>NUCLEOTIDE SEQUENCE [LARGE SCALE GENOMIC DNA]</scope>
    <source>
        <strain evidence="9 11">ACSDCE</strain>
    </source>
</reference>
<evidence type="ECO:0000313" key="10">
    <source>
        <dbReference type="Proteomes" id="UP000196005"/>
    </source>
</evidence>
<name>A0A1Y0HN73_9BACT</name>
<evidence type="ECO:0000256" key="4">
    <source>
        <dbReference type="SAM" id="Coils"/>
    </source>
</evidence>
<feature type="domain" description="HAMP" evidence="7">
    <location>
        <begin position="202"/>
        <end position="255"/>
    </location>
</feature>
<accession>A0A6G9VPP4</accession>
<dbReference type="AlphaFoldDB" id="A0A1Y0HN73"/>
<feature type="domain" description="Methyl-accepting transducer" evidence="6">
    <location>
        <begin position="260"/>
        <end position="517"/>
    </location>
</feature>
<dbReference type="SMART" id="SM00283">
    <property type="entry name" value="MA"/>
    <property type="match status" value="1"/>
</dbReference>
<dbReference type="GO" id="GO:0007165">
    <property type="term" value="P:signal transduction"/>
    <property type="evidence" value="ECO:0007669"/>
    <property type="project" value="UniProtKB-KW"/>
</dbReference>
<proteinExistence type="inferred from homology"/>
<dbReference type="Gene3D" id="6.10.340.10">
    <property type="match status" value="1"/>
</dbReference>
<feature type="transmembrane region" description="Helical" evidence="5">
    <location>
        <begin position="180"/>
        <end position="201"/>
    </location>
</feature>
<evidence type="ECO:0000259" key="6">
    <source>
        <dbReference type="PROSITE" id="PS50111"/>
    </source>
</evidence>
<dbReference type="KEGG" id="suls:Sdiek1_2408"/>
<dbReference type="InterPro" id="IPR003660">
    <property type="entry name" value="HAMP_dom"/>
</dbReference>
<evidence type="ECO:0000256" key="5">
    <source>
        <dbReference type="SAM" id="Phobius"/>
    </source>
</evidence>
<dbReference type="InterPro" id="IPR004089">
    <property type="entry name" value="MCPsignal_dom"/>
</dbReference>
<dbReference type="PANTHER" id="PTHR32089:SF114">
    <property type="entry name" value="METHYL-ACCEPTING CHEMOTAXIS PROTEIN MCPB"/>
    <property type="match status" value="1"/>
</dbReference>
<dbReference type="Proteomes" id="UP000502831">
    <property type="component" value="Chromosome"/>
</dbReference>
<sequence length="533" mass="58282">MLTTIRAKLFFLLFVVLLGTVSLSYLLISNTNGAEKASSQIQTTGEISKYTAQLLMYARGYQLFFDQESLDSYNLSYKNLSENLDTLQKRLQFKENLDRLSQIQADLHKHYATNAARIEIMKKYTTQITSPEFLASADGKKFTQLTAQLHTENISLEEQVTKFSNAIMAYEDAQLEKFRIIGIMMALVISGLVSFLFWFIASQIKRSIRKSSDECNYIGQNKDLSHTIQTLGNDEISQMMTTVDTLLSQLSTAIDGAKRTALENAAVAEELSSTSLEIGKRTEDAAKEVDETVIATQAVASILKTSEESSTHSGDMIASVADELGDASKEVLAVSSDLQTIVVSQTDLSSRLEHLDQEVSQVRQVLSVISDIAEQTNLLALNAAIEAARAGEHGRGFAVVADEVRKLAERTQKSLVESNATVAVIVQSVNTSTEMMKKSAEEIQALGLRAETTQSLMLKTVDNMNEAKALALGTAKDAKAGSSKANEVLVRINNIHQLSTTNARSVEEIASAAEHLSKLSNDLSHALSVFKTA</sequence>
<evidence type="ECO:0000259" key="7">
    <source>
        <dbReference type="PROSITE" id="PS50885"/>
    </source>
</evidence>
<dbReference type="SUPFAM" id="SSF58104">
    <property type="entry name" value="Methyl-accepting chemotaxis protein (MCP) signaling domain"/>
    <property type="match status" value="1"/>
</dbReference>
<evidence type="ECO:0000313" key="8">
    <source>
        <dbReference type="EMBL" id="ARU49558.1"/>
    </source>
</evidence>
<evidence type="ECO:0000313" key="11">
    <source>
        <dbReference type="Proteomes" id="UP000502831"/>
    </source>
</evidence>
<keyword evidence="4" id="KW-0175">Coiled coil</keyword>
<dbReference type="PANTHER" id="PTHR32089">
    <property type="entry name" value="METHYL-ACCEPTING CHEMOTAXIS PROTEIN MCPB"/>
    <property type="match status" value="1"/>
</dbReference>
<reference evidence="8" key="3">
    <citation type="journal article" date="2018" name="FEMS Microbiol. Ecol.">
        <title>Coexistence of two distinct Sulfurospirillum populations respiring tetrachloroethene-genomic and kinetic considerations. .</title>
        <authorList>
            <person name="Buttet G.F."/>
            <person name="Murray A.M."/>
            <person name="Goris T."/>
            <person name="Burion M."/>
            <person name="Jin B."/>
            <person name="Rolle M."/>
            <person name="Holliger C."/>
            <person name="Maillard J."/>
        </authorList>
    </citation>
    <scope>NUCLEOTIDE SEQUENCE</scope>
    <source>
        <strain evidence="8">SL2-1</strain>
    </source>
</reference>
<feature type="coiled-coil region" evidence="4">
    <location>
        <begin position="70"/>
        <end position="97"/>
    </location>
</feature>
<dbReference type="RefSeq" id="WP_087439293.1">
    <property type="nucleotide sequence ID" value="NZ_CP021416.1"/>
</dbReference>
<evidence type="ECO:0000313" key="9">
    <source>
        <dbReference type="EMBL" id="QIR77290.2"/>
    </source>
</evidence>
<dbReference type="PROSITE" id="PS50885">
    <property type="entry name" value="HAMP"/>
    <property type="match status" value="1"/>
</dbReference>
<evidence type="ECO:0000256" key="1">
    <source>
        <dbReference type="ARBA" id="ARBA00023224"/>
    </source>
</evidence>
<keyword evidence="1 3" id="KW-0807">Transducer</keyword>
<keyword evidence="5" id="KW-1133">Transmembrane helix</keyword>
<dbReference type="Proteomes" id="UP000196005">
    <property type="component" value="Chromosome"/>
</dbReference>